<evidence type="ECO:0000313" key="1">
    <source>
        <dbReference type="EMBL" id="GFH13147.1"/>
    </source>
</evidence>
<comment type="caution">
    <text evidence="1">The sequence shown here is derived from an EMBL/GenBank/DDBJ whole genome shotgun (WGS) entry which is preliminary data.</text>
</comment>
<evidence type="ECO:0000313" key="2">
    <source>
        <dbReference type="Proteomes" id="UP000485058"/>
    </source>
</evidence>
<gene>
    <name evidence="1" type="ORF">HaLaN_08975</name>
</gene>
<dbReference type="InterPro" id="IPR044650">
    <property type="entry name" value="SRFR1-like"/>
</dbReference>
<dbReference type="PANTHER" id="PTHR44749">
    <property type="entry name" value="SUPPRESSOR OF RPS4-RLD 1"/>
    <property type="match status" value="1"/>
</dbReference>
<dbReference type="EMBL" id="BLLF01000581">
    <property type="protein sequence ID" value="GFH13147.1"/>
    <property type="molecule type" value="Genomic_DNA"/>
</dbReference>
<protein>
    <submittedName>
        <fullName evidence="1">Uncharacterized protein</fullName>
    </submittedName>
</protein>
<organism evidence="1 2">
    <name type="scientific">Haematococcus lacustris</name>
    <name type="common">Green alga</name>
    <name type="synonym">Haematococcus pluvialis</name>
    <dbReference type="NCBI Taxonomy" id="44745"/>
    <lineage>
        <taxon>Eukaryota</taxon>
        <taxon>Viridiplantae</taxon>
        <taxon>Chlorophyta</taxon>
        <taxon>core chlorophytes</taxon>
        <taxon>Chlorophyceae</taxon>
        <taxon>CS clade</taxon>
        <taxon>Chlamydomonadales</taxon>
        <taxon>Haematococcaceae</taxon>
        <taxon>Haematococcus</taxon>
    </lineage>
</organism>
<proteinExistence type="predicted"/>
<reference evidence="1 2" key="1">
    <citation type="submission" date="2020-02" db="EMBL/GenBank/DDBJ databases">
        <title>Draft genome sequence of Haematococcus lacustris strain NIES-144.</title>
        <authorList>
            <person name="Morimoto D."/>
            <person name="Nakagawa S."/>
            <person name="Yoshida T."/>
            <person name="Sawayama S."/>
        </authorList>
    </citation>
    <scope>NUCLEOTIDE SEQUENCE [LARGE SCALE GENOMIC DNA]</scope>
    <source>
        <strain evidence="1 2">NIES-144</strain>
    </source>
</reference>
<dbReference type="Proteomes" id="UP000485058">
    <property type="component" value="Unassembled WGS sequence"/>
</dbReference>
<sequence>VDLLTRREFEQGFGSHTPIFSGQTKCVRYFMNFERALALHKAILLKEGHAFDASNRQVAAGSPDQVEGIHRAATASDMYQVLRQDSWLVVPISSVARPGHIMEGTRLTLVKASRT</sequence>
<dbReference type="PANTHER" id="PTHR44749:SF1">
    <property type="entry name" value="TETRATRICOPEPTIDE-LIKE HELICAL DOMAIN-CONTAINING PROTEIN"/>
    <property type="match status" value="1"/>
</dbReference>
<keyword evidence="2" id="KW-1185">Reference proteome</keyword>
<feature type="non-terminal residue" evidence="1">
    <location>
        <position position="1"/>
    </location>
</feature>
<name>A0A699YSF3_HAELA</name>
<dbReference type="GO" id="GO:0045892">
    <property type="term" value="P:negative regulation of DNA-templated transcription"/>
    <property type="evidence" value="ECO:0007669"/>
    <property type="project" value="InterPro"/>
</dbReference>
<accession>A0A699YSF3</accession>
<dbReference type="AlphaFoldDB" id="A0A699YSF3"/>